<dbReference type="GO" id="GO:0005615">
    <property type="term" value="C:extracellular space"/>
    <property type="evidence" value="ECO:0007669"/>
    <property type="project" value="TreeGrafter"/>
</dbReference>
<comment type="caution">
    <text evidence="7">The sequence shown here is derived from an EMBL/GenBank/DDBJ whole genome shotgun (WGS) entry which is preliminary data.</text>
</comment>
<evidence type="ECO:0000256" key="4">
    <source>
        <dbReference type="PROSITE-ProRule" id="PRU00039"/>
    </source>
</evidence>
<feature type="disulfide bond" evidence="4">
    <location>
        <begin position="435"/>
        <end position="487"/>
    </location>
</feature>
<evidence type="ECO:0000256" key="3">
    <source>
        <dbReference type="ARBA" id="ARBA00023157"/>
    </source>
</evidence>
<dbReference type="Proteomes" id="UP001044222">
    <property type="component" value="Chromosome 11"/>
</dbReference>
<feature type="domain" description="VWFC" evidence="6">
    <location>
        <begin position="259"/>
        <end position="326"/>
    </location>
</feature>
<dbReference type="SUPFAM" id="SSF57603">
    <property type="entry name" value="FnI-like domain"/>
    <property type="match status" value="1"/>
</dbReference>
<accession>A0A9D3RR73</accession>
<dbReference type="InterPro" id="IPR050780">
    <property type="entry name" value="Mucin_vWF_Thrombospondin_sf"/>
</dbReference>
<dbReference type="AlphaFoldDB" id="A0A9D3RR73"/>
<comment type="caution">
    <text evidence="4">Lacks conserved residue(s) required for the propagation of feature annotation.</text>
</comment>
<keyword evidence="2" id="KW-0964">Secreted</keyword>
<feature type="domain" description="VWFC" evidence="6">
    <location>
        <begin position="153"/>
        <end position="221"/>
    </location>
</feature>
<feature type="domain" description="CTCK" evidence="5">
    <location>
        <begin position="400"/>
        <end position="493"/>
    </location>
</feature>
<evidence type="ECO:0000313" key="7">
    <source>
        <dbReference type="EMBL" id="KAG5839953.1"/>
    </source>
</evidence>
<dbReference type="PROSITE" id="PS01185">
    <property type="entry name" value="CTCK_1"/>
    <property type="match status" value="1"/>
</dbReference>
<evidence type="ECO:0000256" key="1">
    <source>
        <dbReference type="ARBA" id="ARBA00004613"/>
    </source>
</evidence>
<dbReference type="Pfam" id="PF00007">
    <property type="entry name" value="Cys_knot"/>
    <property type="match status" value="1"/>
</dbReference>
<evidence type="ECO:0000259" key="5">
    <source>
        <dbReference type="PROSITE" id="PS01225"/>
    </source>
</evidence>
<sequence length="507" mass="55429">MALTFSPSGSIIYNETDGEGWCFTAYCNATCEIEKKSKPCHTTVSPPVSTTIEKTTIPASTPSSTAKTETTTIVTTTSPETTTLVPDCDHFDPPRKNGESWSVDNCTKATCTHGSAVLTPKECEPVKSVVCENGHSPVKVYDESGCCFQYECQYCLGPNDTTKQPGEKWRSNCQECECPMDSTTPLCKPVECSIKSNKTCEKAGQVPMVEIVDCCEKFTCECDVDTCPQTSHTCSEGFQPIVTTPKGSCCPEYDCQPKPVCVYNKTEYQPGAVVPSDKCEDCKCGSTVDPDTKLHSVECTPVKCDESCKLGSEYEAVPGECCGKCVEKTCVVMLPGNTTQILEPGQIWTPPNDKCSKYKCEKIEDQLVPVEVKMVCPEFNPENCIPGTEKTDEDGCCETCTPHQDCKVMKNSTHLEKNGCKTTEPVEVNSCEGNCATSSMYSVEANSMVHACSCCQEMSTSSKEVEMACPDGTKISYTYTYVETCGCKPLECPEEKSSQKVSRRRRR</sequence>
<dbReference type="GO" id="GO:0031012">
    <property type="term" value="C:extracellular matrix"/>
    <property type="evidence" value="ECO:0007669"/>
    <property type="project" value="TreeGrafter"/>
</dbReference>
<keyword evidence="3 4" id="KW-1015">Disulfide bond</keyword>
<dbReference type="InterPro" id="IPR006208">
    <property type="entry name" value="Glyco_hormone_CN"/>
</dbReference>
<dbReference type="InterPro" id="IPR006207">
    <property type="entry name" value="Cys_knot_C"/>
</dbReference>
<dbReference type="PROSITE" id="PS01225">
    <property type="entry name" value="CTCK_2"/>
    <property type="match status" value="1"/>
</dbReference>
<evidence type="ECO:0000256" key="2">
    <source>
        <dbReference type="ARBA" id="ARBA00022525"/>
    </source>
</evidence>
<feature type="disulfide bond" evidence="4">
    <location>
        <begin position="420"/>
        <end position="469"/>
    </location>
</feature>
<dbReference type="PANTHER" id="PTHR11339">
    <property type="entry name" value="EXTRACELLULAR MATRIX GLYCOPROTEIN RELATED"/>
    <property type="match status" value="1"/>
</dbReference>
<proteinExistence type="predicted"/>
<reference evidence="7" key="1">
    <citation type="submission" date="2021-01" db="EMBL/GenBank/DDBJ databases">
        <title>A chromosome-scale assembly of European eel, Anguilla anguilla.</title>
        <authorList>
            <person name="Henkel C."/>
            <person name="Jong-Raadsen S.A."/>
            <person name="Dufour S."/>
            <person name="Weltzien F.-A."/>
            <person name="Palstra A.P."/>
            <person name="Pelster B."/>
            <person name="Spaink H.P."/>
            <person name="Van Den Thillart G.E."/>
            <person name="Jansen H."/>
            <person name="Zahm M."/>
            <person name="Klopp C."/>
            <person name="Cedric C."/>
            <person name="Louis A."/>
            <person name="Berthelot C."/>
            <person name="Parey E."/>
            <person name="Roest Crollius H."/>
            <person name="Montfort J."/>
            <person name="Robinson-Rechavi M."/>
            <person name="Bucao C."/>
            <person name="Bouchez O."/>
            <person name="Gislard M."/>
            <person name="Lluch J."/>
            <person name="Milhes M."/>
            <person name="Lampietro C."/>
            <person name="Lopez Roques C."/>
            <person name="Donnadieu C."/>
            <person name="Braasch I."/>
            <person name="Desvignes T."/>
            <person name="Postlethwait J."/>
            <person name="Bobe J."/>
            <person name="Guiguen Y."/>
            <person name="Dirks R."/>
        </authorList>
    </citation>
    <scope>NUCLEOTIDE SEQUENCE</scope>
    <source>
        <strain evidence="7">Tag_6206</strain>
        <tissue evidence="7">Liver</tissue>
    </source>
</reference>
<dbReference type="SMART" id="SM00041">
    <property type="entry name" value="CT"/>
    <property type="match status" value="1"/>
</dbReference>
<gene>
    <name evidence="7" type="ORF">ANANG_G00210770</name>
</gene>
<dbReference type="PROSITE" id="PS01208">
    <property type="entry name" value="VWFC_1"/>
    <property type="match status" value="2"/>
</dbReference>
<feature type="disulfide bond" evidence="4">
    <location>
        <begin position="431"/>
        <end position="485"/>
    </location>
</feature>
<dbReference type="PROSITE" id="PS50184">
    <property type="entry name" value="VWFC_2"/>
    <property type="match status" value="2"/>
</dbReference>
<comment type="subcellular location">
    <subcellularLocation>
        <location evidence="1">Secreted</location>
    </subcellularLocation>
</comment>
<evidence type="ECO:0008006" key="9">
    <source>
        <dbReference type="Google" id="ProtNLM"/>
    </source>
</evidence>
<dbReference type="SMART" id="SM00214">
    <property type="entry name" value="VWC"/>
    <property type="match status" value="3"/>
</dbReference>
<dbReference type="InterPro" id="IPR001007">
    <property type="entry name" value="VWF_dom"/>
</dbReference>
<dbReference type="EMBL" id="JAFIRN010000011">
    <property type="protein sequence ID" value="KAG5839953.1"/>
    <property type="molecule type" value="Genomic_DNA"/>
</dbReference>
<evidence type="ECO:0000259" key="6">
    <source>
        <dbReference type="PROSITE" id="PS50184"/>
    </source>
</evidence>
<name>A0A9D3RR73_ANGAN</name>
<evidence type="ECO:0000313" key="8">
    <source>
        <dbReference type="Proteomes" id="UP001044222"/>
    </source>
</evidence>
<dbReference type="PANTHER" id="PTHR11339:SF408">
    <property type="entry name" value="MUCIN-5B"/>
    <property type="match status" value="1"/>
</dbReference>
<protein>
    <recommendedName>
        <fullName evidence="9">CTCK domain-containing protein</fullName>
    </recommendedName>
</protein>
<keyword evidence="8" id="KW-1185">Reference proteome</keyword>
<organism evidence="7 8">
    <name type="scientific">Anguilla anguilla</name>
    <name type="common">European freshwater eel</name>
    <name type="synonym">Muraena anguilla</name>
    <dbReference type="NCBI Taxonomy" id="7936"/>
    <lineage>
        <taxon>Eukaryota</taxon>
        <taxon>Metazoa</taxon>
        <taxon>Chordata</taxon>
        <taxon>Craniata</taxon>
        <taxon>Vertebrata</taxon>
        <taxon>Euteleostomi</taxon>
        <taxon>Actinopterygii</taxon>
        <taxon>Neopterygii</taxon>
        <taxon>Teleostei</taxon>
        <taxon>Anguilliformes</taxon>
        <taxon>Anguillidae</taxon>
        <taxon>Anguilla</taxon>
    </lineage>
</organism>